<feature type="transmembrane region" description="Helical" evidence="8">
    <location>
        <begin position="440"/>
        <end position="458"/>
    </location>
</feature>
<dbReference type="Gene3D" id="1.20.1740.10">
    <property type="entry name" value="Amino acid/polyamine transporter I"/>
    <property type="match status" value="1"/>
</dbReference>
<dbReference type="EMBL" id="JAZAVJ010000112">
    <property type="protein sequence ID" value="KAK7414026.1"/>
    <property type="molecule type" value="Genomic_DNA"/>
</dbReference>
<evidence type="ECO:0000256" key="3">
    <source>
        <dbReference type="ARBA" id="ARBA00022692"/>
    </source>
</evidence>
<feature type="transmembrane region" description="Helical" evidence="8">
    <location>
        <begin position="185"/>
        <end position="208"/>
    </location>
</feature>
<comment type="caution">
    <text evidence="10">The sequence shown here is derived from an EMBL/GenBank/DDBJ whole genome shotgun (WGS) entry which is preliminary data.</text>
</comment>
<evidence type="ECO:0000256" key="1">
    <source>
        <dbReference type="ARBA" id="ARBA00004141"/>
    </source>
</evidence>
<sequence>MKSEMMKTDSLRDNPLQQTTTTGNGEVETTTAENPGLHRGLARRHLMMLAIGGVIGTGYFVGMGTGLSTAGPAGLLICFAIVGVLLWAVMQSLGELGAFIPMSGSFTHYTSMCVDPAVGFPLGWNYWFLWAGIIIAEYNNLGLVLTYWDTGIPRWGWLLIFWGFFLAFTFLGVKSFGEAEFWLALIKVVAILAFFPCAILITSGVIGGEKIGFKFYSDPGPFASGPKGVFNIFVFAALQYSGTEMIGLTAGESQNPSRDVPKAVKSVLWRIVGIFLLGIFFLTITVPYDDPNLLSATSKAARSPFVIAFTRVGATAGAHIINAIILVTMFSAINGALYVGSRTLYGLAEEGLAPKIFGWTNKRGVPVYSLVFMNLMGFLSLLNLSSGAGVVYTWIVSMTGVATFITWALISLNHTRLRMALAAQNISTDVLPFQASAWRFCAYLGLVGDAFFVFFQGWTSFAPWDIQAFFMNYIILLIFVILAVGCKLVRKTKFVELKAIDFGSARIWNTRMEQTEYTRAD</sequence>
<feature type="compositionally biased region" description="Basic and acidic residues" evidence="7">
    <location>
        <begin position="1"/>
        <end position="12"/>
    </location>
</feature>
<name>A0ABR1GYX3_9HYPO</name>
<dbReference type="PROSITE" id="PS00218">
    <property type="entry name" value="AMINO_ACID_PERMEASE_1"/>
    <property type="match status" value="1"/>
</dbReference>
<reference evidence="10 11" key="1">
    <citation type="journal article" date="2025" name="Microbiol. Resour. Announc.">
        <title>Draft genome sequences for Neonectria magnoliae and Neonectria punicea, canker pathogens of Liriodendron tulipifera and Acer saccharum in West Virginia.</title>
        <authorList>
            <person name="Petronek H.M."/>
            <person name="Kasson M.T."/>
            <person name="Metheny A.M."/>
            <person name="Stauder C.M."/>
            <person name="Lovett B."/>
            <person name="Lynch S.C."/>
            <person name="Garnas J.R."/>
            <person name="Kasson L.R."/>
            <person name="Stajich J.E."/>
        </authorList>
    </citation>
    <scope>NUCLEOTIDE SEQUENCE [LARGE SCALE GENOMIC DNA]</scope>
    <source>
        <strain evidence="10 11">NRRL 64653</strain>
    </source>
</reference>
<dbReference type="InterPro" id="IPR004841">
    <property type="entry name" value="AA-permease/SLC12A_dom"/>
</dbReference>
<evidence type="ECO:0000256" key="5">
    <source>
        <dbReference type="ARBA" id="ARBA00022989"/>
    </source>
</evidence>
<protein>
    <recommendedName>
        <fullName evidence="9">Amino acid permease/ SLC12A domain-containing protein</fullName>
    </recommendedName>
</protein>
<dbReference type="Proteomes" id="UP001498476">
    <property type="component" value="Unassembled WGS sequence"/>
</dbReference>
<feature type="transmembrane region" description="Helical" evidence="8">
    <location>
        <begin position="470"/>
        <end position="489"/>
    </location>
</feature>
<feature type="region of interest" description="Disordered" evidence="7">
    <location>
        <begin position="1"/>
        <end position="34"/>
    </location>
</feature>
<keyword evidence="5 8" id="KW-1133">Transmembrane helix</keyword>
<feature type="transmembrane region" description="Helical" evidence="8">
    <location>
        <begin position="73"/>
        <end position="93"/>
    </location>
</feature>
<evidence type="ECO:0000259" key="9">
    <source>
        <dbReference type="Pfam" id="PF00324"/>
    </source>
</evidence>
<feature type="transmembrane region" description="Helical" evidence="8">
    <location>
        <begin position="155"/>
        <end position="173"/>
    </location>
</feature>
<evidence type="ECO:0000256" key="8">
    <source>
        <dbReference type="SAM" id="Phobius"/>
    </source>
</evidence>
<evidence type="ECO:0000313" key="10">
    <source>
        <dbReference type="EMBL" id="KAK7414026.1"/>
    </source>
</evidence>
<evidence type="ECO:0000256" key="4">
    <source>
        <dbReference type="ARBA" id="ARBA00022970"/>
    </source>
</evidence>
<feature type="transmembrane region" description="Helical" evidence="8">
    <location>
        <begin position="391"/>
        <end position="410"/>
    </location>
</feature>
<feature type="domain" description="Amino acid permease/ SLC12A" evidence="9">
    <location>
        <begin position="45"/>
        <end position="497"/>
    </location>
</feature>
<feature type="transmembrane region" description="Helical" evidence="8">
    <location>
        <begin position="365"/>
        <end position="385"/>
    </location>
</feature>
<keyword evidence="4" id="KW-0029">Amino-acid transport</keyword>
<gene>
    <name evidence="10" type="ORF">QQX98_007058</name>
</gene>
<feature type="compositionally biased region" description="Low complexity" evidence="7">
    <location>
        <begin position="19"/>
        <end position="31"/>
    </location>
</feature>
<dbReference type="Pfam" id="PF00324">
    <property type="entry name" value="AA_permease"/>
    <property type="match status" value="1"/>
</dbReference>
<proteinExistence type="predicted"/>
<evidence type="ECO:0000256" key="2">
    <source>
        <dbReference type="ARBA" id="ARBA00022448"/>
    </source>
</evidence>
<dbReference type="PIRSF" id="PIRSF006060">
    <property type="entry name" value="AA_transporter"/>
    <property type="match status" value="1"/>
</dbReference>
<keyword evidence="3 8" id="KW-0812">Transmembrane</keyword>
<dbReference type="InterPro" id="IPR050524">
    <property type="entry name" value="APC_YAT"/>
</dbReference>
<organism evidence="10 11">
    <name type="scientific">Neonectria punicea</name>
    <dbReference type="NCBI Taxonomy" id="979145"/>
    <lineage>
        <taxon>Eukaryota</taxon>
        <taxon>Fungi</taxon>
        <taxon>Dikarya</taxon>
        <taxon>Ascomycota</taxon>
        <taxon>Pezizomycotina</taxon>
        <taxon>Sordariomycetes</taxon>
        <taxon>Hypocreomycetidae</taxon>
        <taxon>Hypocreales</taxon>
        <taxon>Nectriaceae</taxon>
        <taxon>Neonectria</taxon>
    </lineage>
</organism>
<keyword evidence="2" id="KW-0813">Transport</keyword>
<dbReference type="PANTHER" id="PTHR43341:SF26">
    <property type="entry name" value="GENERAL AMINO ACID PERMEASE AGP3"/>
    <property type="match status" value="1"/>
</dbReference>
<dbReference type="PANTHER" id="PTHR43341">
    <property type="entry name" value="AMINO ACID PERMEASE"/>
    <property type="match status" value="1"/>
</dbReference>
<evidence type="ECO:0000313" key="11">
    <source>
        <dbReference type="Proteomes" id="UP001498476"/>
    </source>
</evidence>
<comment type="subcellular location">
    <subcellularLocation>
        <location evidence="1">Membrane</location>
        <topology evidence="1">Multi-pass membrane protein</topology>
    </subcellularLocation>
</comment>
<evidence type="ECO:0000256" key="6">
    <source>
        <dbReference type="ARBA" id="ARBA00023136"/>
    </source>
</evidence>
<dbReference type="InterPro" id="IPR004840">
    <property type="entry name" value="Amino_acid_permease_CS"/>
</dbReference>
<feature type="transmembrane region" description="Helical" evidence="8">
    <location>
        <begin position="46"/>
        <end position="67"/>
    </location>
</feature>
<feature type="transmembrane region" description="Helical" evidence="8">
    <location>
        <begin position="267"/>
        <end position="288"/>
    </location>
</feature>
<keyword evidence="6 8" id="KW-0472">Membrane</keyword>
<accession>A0ABR1GYX3</accession>
<evidence type="ECO:0000256" key="7">
    <source>
        <dbReference type="SAM" id="MobiDB-lite"/>
    </source>
</evidence>
<feature type="transmembrane region" description="Helical" evidence="8">
    <location>
        <begin position="308"/>
        <end position="333"/>
    </location>
</feature>
<keyword evidence="11" id="KW-1185">Reference proteome</keyword>